<accession>A0A382KZW1</accession>
<organism evidence="1">
    <name type="scientific">marine metagenome</name>
    <dbReference type="NCBI Taxonomy" id="408172"/>
    <lineage>
        <taxon>unclassified sequences</taxon>
        <taxon>metagenomes</taxon>
        <taxon>ecological metagenomes</taxon>
    </lineage>
</organism>
<reference evidence="1" key="1">
    <citation type="submission" date="2018-05" db="EMBL/GenBank/DDBJ databases">
        <authorList>
            <person name="Lanie J.A."/>
            <person name="Ng W.-L."/>
            <person name="Kazmierczak K.M."/>
            <person name="Andrzejewski T.M."/>
            <person name="Davidsen T.M."/>
            <person name="Wayne K.J."/>
            <person name="Tettelin H."/>
            <person name="Glass J.I."/>
            <person name="Rusch D."/>
            <person name="Podicherti R."/>
            <person name="Tsui H.-C.T."/>
            <person name="Winkler M.E."/>
        </authorList>
    </citation>
    <scope>NUCLEOTIDE SEQUENCE</scope>
</reference>
<proteinExistence type="predicted"/>
<evidence type="ECO:0008006" key="2">
    <source>
        <dbReference type="Google" id="ProtNLM"/>
    </source>
</evidence>
<dbReference type="SUPFAM" id="SSF51338">
    <property type="entry name" value="Composite domain of metallo-dependent hydrolases"/>
    <property type="match status" value="1"/>
</dbReference>
<evidence type="ECO:0000313" key="1">
    <source>
        <dbReference type="EMBL" id="SVC29095.1"/>
    </source>
</evidence>
<feature type="non-terminal residue" evidence="1">
    <location>
        <position position="1"/>
    </location>
</feature>
<name>A0A382KZW1_9ZZZZ</name>
<dbReference type="InterPro" id="IPR011059">
    <property type="entry name" value="Metal-dep_hydrolase_composite"/>
</dbReference>
<gene>
    <name evidence="1" type="ORF">METZ01_LOCUS281949</name>
</gene>
<protein>
    <recommendedName>
        <fullName evidence="2">Amidohydrolase-related domain-containing protein</fullName>
    </recommendedName>
</protein>
<dbReference type="GO" id="GO:0016810">
    <property type="term" value="F:hydrolase activity, acting on carbon-nitrogen (but not peptide) bonds"/>
    <property type="evidence" value="ECO:0007669"/>
    <property type="project" value="InterPro"/>
</dbReference>
<sequence>VGKFQDIRLKYDKAEIIGDGKQIVLPGLINSHHHVGLTPFQLGSIDLPLEPWIAIRLANRDVDNYLDTMYC</sequence>
<dbReference type="Gene3D" id="2.30.40.10">
    <property type="entry name" value="Urease, subunit C, domain 1"/>
    <property type="match status" value="1"/>
</dbReference>
<feature type="non-terminal residue" evidence="1">
    <location>
        <position position="71"/>
    </location>
</feature>
<dbReference type="Gene3D" id="3.20.20.140">
    <property type="entry name" value="Metal-dependent hydrolases"/>
    <property type="match status" value="1"/>
</dbReference>
<dbReference type="AlphaFoldDB" id="A0A382KZW1"/>
<dbReference type="EMBL" id="UINC01083415">
    <property type="protein sequence ID" value="SVC29095.1"/>
    <property type="molecule type" value="Genomic_DNA"/>
</dbReference>